<name>A0A5B6WG97_9ROSI</name>
<keyword evidence="6" id="KW-1185">Reference proteome</keyword>
<dbReference type="Gene3D" id="3.80.10.10">
    <property type="entry name" value="Ribonuclease Inhibitor"/>
    <property type="match status" value="1"/>
</dbReference>
<keyword evidence="4" id="KW-0675">Receptor</keyword>
<evidence type="ECO:0000256" key="3">
    <source>
        <dbReference type="ARBA" id="ARBA00022737"/>
    </source>
</evidence>
<dbReference type="OrthoDB" id="4691307at2759"/>
<dbReference type="PANTHER" id="PTHR48062">
    <property type="entry name" value="RECEPTOR-LIKE PROTEIN 14"/>
    <property type="match status" value="1"/>
</dbReference>
<comment type="similarity">
    <text evidence="1">Belongs to the RLP family.</text>
</comment>
<evidence type="ECO:0000256" key="2">
    <source>
        <dbReference type="ARBA" id="ARBA00022614"/>
    </source>
</evidence>
<dbReference type="InterPro" id="IPR032675">
    <property type="entry name" value="LRR_dom_sf"/>
</dbReference>
<dbReference type="InterPro" id="IPR051502">
    <property type="entry name" value="RLP_Defense_Trigger"/>
</dbReference>
<dbReference type="PRINTS" id="PR00019">
    <property type="entry name" value="LEURICHRPT"/>
</dbReference>
<accession>A0A5B6WG97</accession>
<reference evidence="6" key="1">
    <citation type="journal article" date="2019" name="Plant Biotechnol. J.">
        <title>Genome sequencing of the Australian wild diploid species Gossypium australe highlights disease resistance and delayed gland morphogenesis.</title>
        <authorList>
            <person name="Cai Y."/>
            <person name="Cai X."/>
            <person name="Wang Q."/>
            <person name="Wang P."/>
            <person name="Zhang Y."/>
            <person name="Cai C."/>
            <person name="Xu Y."/>
            <person name="Wang K."/>
            <person name="Zhou Z."/>
            <person name="Wang C."/>
            <person name="Geng S."/>
            <person name="Li B."/>
            <person name="Dong Q."/>
            <person name="Hou Y."/>
            <person name="Wang H."/>
            <person name="Ai P."/>
            <person name="Liu Z."/>
            <person name="Yi F."/>
            <person name="Sun M."/>
            <person name="An G."/>
            <person name="Cheng J."/>
            <person name="Zhang Y."/>
            <person name="Shi Q."/>
            <person name="Xie Y."/>
            <person name="Shi X."/>
            <person name="Chang Y."/>
            <person name="Huang F."/>
            <person name="Chen Y."/>
            <person name="Hong S."/>
            <person name="Mi L."/>
            <person name="Sun Q."/>
            <person name="Zhang L."/>
            <person name="Zhou B."/>
            <person name="Peng R."/>
            <person name="Zhang X."/>
            <person name="Liu F."/>
        </authorList>
    </citation>
    <scope>NUCLEOTIDE SEQUENCE [LARGE SCALE GENOMIC DNA]</scope>
    <source>
        <strain evidence="6">cv. PA1801</strain>
    </source>
</reference>
<dbReference type="PROSITE" id="PS51450">
    <property type="entry name" value="LRR"/>
    <property type="match status" value="1"/>
</dbReference>
<dbReference type="EMBL" id="SMMG02000003">
    <property type="protein sequence ID" value="KAA3480137.1"/>
    <property type="molecule type" value="Genomic_DNA"/>
</dbReference>
<comment type="caution">
    <text evidence="5">The sequence shown here is derived from an EMBL/GenBank/DDBJ whole genome shotgun (WGS) entry which is preliminary data.</text>
</comment>
<organism evidence="5 6">
    <name type="scientific">Gossypium australe</name>
    <dbReference type="NCBI Taxonomy" id="47621"/>
    <lineage>
        <taxon>Eukaryota</taxon>
        <taxon>Viridiplantae</taxon>
        <taxon>Streptophyta</taxon>
        <taxon>Embryophyta</taxon>
        <taxon>Tracheophyta</taxon>
        <taxon>Spermatophyta</taxon>
        <taxon>Magnoliopsida</taxon>
        <taxon>eudicotyledons</taxon>
        <taxon>Gunneridae</taxon>
        <taxon>Pentapetalae</taxon>
        <taxon>rosids</taxon>
        <taxon>malvids</taxon>
        <taxon>Malvales</taxon>
        <taxon>Malvaceae</taxon>
        <taxon>Malvoideae</taxon>
        <taxon>Gossypium</taxon>
    </lineage>
</organism>
<dbReference type="PANTHER" id="PTHR48062:SF37">
    <property type="entry name" value="LRR RECEPTOR-LIKE SERINE_THREONINE-PROTEIN KINASE FLS2"/>
    <property type="match status" value="1"/>
</dbReference>
<evidence type="ECO:0000313" key="5">
    <source>
        <dbReference type="EMBL" id="KAA3480137.1"/>
    </source>
</evidence>
<dbReference type="InterPro" id="IPR001611">
    <property type="entry name" value="Leu-rich_rpt"/>
</dbReference>
<proteinExistence type="inferred from homology"/>
<keyword evidence="2" id="KW-0433">Leucine-rich repeat</keyword>
<evidence type="ECO:0000256" key="4">
    <source>
        <dbReference type="ARBA" id="ARBA00023170"/>
    </source>
</evidence>
<dbReference type="Pfam" id="PF00560">
    <property type="entry name" value="LRR_1"/>
    <property type="match status" value="3"/>
</dbReference>
<gene>
    <name evidence="5" type="ORF">EPI10_020594</name>
</gene>
<dbReference type="SUPFAM" id="SSF52058">
    <property type="entry name" value="L domain-like"/>
    <property type="match status" value="1"/>
</dbReference>
<sequence>MSDALFINSSLITLDLSENNLTGRILDWISTLPALSVFLLKADQLNGEFPIHLCRLQSLSILDLSQNKLSSHIPSCLSNLTLKPRREKSYDRSTSYFVLSLSDEVIVDMGLRIYNLIGSSEKVEFLTKGARYTYKGNVLELLSAIDLSCNQLKGIIPPGLGNLSEIRGLNIT</sequence>
<keyword evidence="3" id="KW-0677">Repeat</keyword>
<evidence type="ECO:0000313" key="6">
    <source>
        <dbReference type="Proteomes" id="UP000325315"/>
    </source>
</evidence>
<dbReference type="Proteomes" id="UP000325315">
    <property type="component" value="Unassembled WGS sequence"/>
</dbReference>
<dbReference type="AlphaFoldDB" id="A0A5B6WG97"/>
<protein>
    <submittedName>
        <fullName evidence="5">DNA-damage-repair/toleration protein DRT100-like protein</fullName>
    </submittedName>
</protein>
<evidence type="ECO:0000256" key="1">
    <source>
        <dbReference type="ARBA" id="ARBA00009592"/>
    </source>
</evidence>